<name>L8WBF5_THACA</name>
<dbReference type="STRING" id="983506.L8WBF5"/>
<dbReference type="InterPro" id="IPR015505">
    <property type="entry name" value="Coronin"/>
</dbReference>
<reference evidence="1 2" key="1">
    <citation type="journal article" date="2013" name="Nat. Commun.">
        <title>The evolution and pathogenic mechanisms of the rice sheath blight pathogen.</title>
        <authorList>
            <person name="Zheng A."/>
            <person name="Lin R."/>
            <person name="Xu L."/>
            <person name="Qin P."/>
            <person name="Tang C."/>
            <person name="Ai P."/>
            <person name="Zhang D."/>
            <person name="Liu Y."/>
            <person name="Sun Z."/>
            <person name="Feng H."/>
            <person name="Wang Y."/>
            <person name="Chen Y."/>
            <person name="Liang X."/>
            <person name="Fu R."/>
            <person name="Li Q."/>
            <person name="Zhang J."/>
            <person name="Yu X."/>
            <person name="Xie Z."/>
            <person name="Ding L."/>
            <person name="Guan P."/>
            <person name="Tang J."/>
            <person name="Liang Y."/>
            <person name="Wang S."/>
            <person name="Deng Q."/>
            <person name="Li S."/>
            <person name="Zhu J."/>
            <person name="Wang L."/>
            <person name="Liu H."/>
            <person name="Li P."/>
        </authorList>
    </citation>
    <scope>NUCLEOTIDE SEQUENCE [LARGE SCALE GENOMIC DNA]</scope>
    <source>
        <strain evidence="2">AG-1 IA</strain>
    </source>
</reference>
<dbReference type="OrthoDB" id="1850764at2759"/>
<organism evidence="1 2">
    <name type="scientific">Thanatephorus cucumeris (strain AG1-IA)</name>
    <name type="common">Rice sheath blight fungus</name>
    <name type="synonym">Rhizoctonia solani</name>
    <dbReference type="NCBI Taxonomy" id="983506"/>
    <lineage>
        <taxon>Eukaryota</taxon>
        <taxon>Fungi</taxon>
        <taxon>Dikarya</taxon>
        <taxon>Basidiomycota</taxon>
        <taxon>Agaricomycotina</taxon>
        <taxon>Agaricomycetes</taxon>
        <taxon>Cantharellales</taxon>
        <taxon>Ceratobasidiaceae</taxon>
        <taxon>Rhizoctonia</taxon>
        <taxon>Rhizoctonia solani AG-1</taxon>
    </lineage>
</organism>
<dbReference type="InterPro" id="IPR015943">
    <property type="entry name" value="WD40/YVTN_repeat-like_dom_sf"/>
</dbReference>
<evidence type="ECO:0000313" key="1">
    <source>
        <dbReference type="EMBL" id="ELU35501.1"/>
    </source>
</evidence>
<dbReference type="SMART" id="SM01167">
    <property type="entry name" value="DUF1900"/>
    <property type="match status" value="1"/>
</dbReference>
<dbReference type="GO" id="GO:0051015">
    <property type="term" value="F:actin filament binding"/>
    <property type="evidence" value="ECO:0007669"/>
    <property type="project" value="TreeGrafter"/>
</dbReference>
<gene>
    <name evidence="1" type="ORF">AG1IA_10469</name>
</gene>
<dbReference type="HOGENOM" id="CLU_2401176_0_0_1"/>
<protein>
    <submittedName>
        <fullName evidence="1">Uncharacterized protein</fullName>
    </submittedName>
</protein>
<keyword evidence="2" id="KW-1185">Reference proteome</keyword>
<evidence type="ECO:0000313" key="2">
    <source>
        <dbReference type="Proteomes" id="UP000011668"/>
    </source>
</evidence>
<dbReference type="PANTHER" id="PTHR10856:SF0">
    <property type="entry name" value="CORONIN"/>
    <property type="match status" value="1"/>
</dbReference>
<sequence>MHLMDSNLCLNDNLYELSEYKSIDPQRGMCFLPRRALSVSDCEIMRVYKVYGSTIEPIGFVVPRKSDQFQSDIFPPAPSNCTAKLGRFGHRNR</sequence>
<dbReference type="PANTHER" id="PTHR10856">
    <property type="entry name" value="CORONIN"/>
    <property type="match status" value="1"/>
</dbReference>
<comment type="caution">
    <text evidence="1">The sequence shown here is derived from an EMBL/GenBank/DDBJ whole genome shotgun (WGS) entry which is preliminary data.</text>
</comment>
<accession>L8WBF5</accession>
<dbReference type="GO" id="GO:0007015">
    <property type="term" value="P:actin filament organization"/>
    <property type="evidence" value="ECO:0007669"/>
    <property type="project" value="TreeGrafter"/>
</dbReference>
<dbReference type="Gene3D" id="2.130.10.10">
    <property type="entry name" value="YVTN repeat-like/Quinoprotein amine dehydrogenase"/>
    <property type="match status" value="1"/>
</dbReference>
<dbReference type="AlphaFoldDB" id="L8WBF5"/>
<proteinExistence type="predicted"/>
<dbReference type="EMBL" id="AFRT01006378">
    <property type="protein sequence ID" value="ELU35501.1"/>
    <property type="molecule type" value="Genomic_DNA"/>
</dbReference>
<dbReference type="Proteomes" id="UP000011668">
    <property type="component" value="Unassembled WGS sequence"/>
</dbReference>
<dbReference type="Pfam" id="PF16300">
    <property type="entry name" value="WD40_4"/>
    <property type="match status" value="1"/>
</dbReference>